<evidence type="ECO:0000256" key="5">
    <source>
        <dbReference type="ARBA" id="ARBA00022692"/>
    </source>
</evidence>
<dbReference type="GO" id="GO:0031966">
    <property type="term" value="C:mitochondrial membrane"/>
    <property type="evidence" value="ECO:0007669"/>
    <property type="project" value="UniProtKB-SubCell"/>
</dbReference>
<dbReference type="EC" id="7.1.1.2" evidence="9"/>
<dbReference type="GO" id="GO:0008137">
    <property type="term" value="F:NADH dehydrogenase (ubiquinone) activity"/>
    <property type="evidence" value="ECO:0007669"/>
    <property type="project" value="UniProtKB-UniRule"/>
</dbReference>
<protein>
    <recommendedName>
        <fullName evidence="3 9">NADH-ubiquinone oxidoreductase chain 3</fullName>
        <ecNumber evidence="9">7.1.1.2</ecNumber>
    </recommendedName>
</protein>
<comment type="subcellular location">
    <subcellularLocation>
        <location evidence="1">Membrane</location>
    </subcellularLocation>
    <subcellularLocation>
        <location evidence="9">Mitochondrion membrane</location>
        <topology evidence="9">Multi-pass membrane protein</topology>
    </subcellularLocation>
</comment>
<evidence type="ECO:0000313" key="10">
    <source>
        <dbReference type="EMBL" id="QCG71485.1"/>
    </source>
</evidence>
<keyword evidence="6 9" id="KW-1133">Transmembrane helix</keyword>
<keyword evidence="9" id="KW-0249">Electron transport</keyword>
<organism evidence="10">
    <name type="scientific">Camaenella platyodon</name>
    <dbReference type="NCBI Taxonomy" id="2566149"/>
    <lineage>
        <taxon>Eukaryota</taxon>
        <taxon>Metazoa</taxon>
        <taxon>Spiralia</taxon>
        <taxon>Lophotrochozoa</taxon>
        <taxon>Mollusca</taxon>
        <taxon>Gastropoda</taxon>
        <taxon>Heterobranchia</taxon>
        <taxon>Euthyneura</taxon>
        <taxon>Panpulmonata</taxon>
        <taxon>Eupulmonata</taxon>
        <taxon>Stylommatophora</taxon>
        <taxon>Helicina</taxon>
        <taxon>Camaenoidea</taxon>
        <taxon>Camaenidae</taxon>
        <taxon>Camaenella</taxon>
    </lineage>
</organism>
<keyword evidence="9" id="KW-1278">Translocase</keyword>
<accession>A0A4D6SXB5</accession>
<dbReference type="EMBL" id="MH362759">
    <property type="protein sequence ID" value="QCG71485.1"/>
    <property type="molecule type" value="Genomic_DNA"/>
</dbReference>
<keyword evidence="9" id="KW-0679">Respiratory chain</keyword>
<evidence type="ECO:0000256" key="4">
    <source>
        <dbReference type="ARBA" id="ARBA00022448"/>
    </source>
</evidence>
<dbReference type="Pfam" id="PF00507">
    <property type="entry name" value="Oxidored_q4"/>
    <property type="match status" value="1"/>
</dbReference>
<name>A0A4D6SXB5_9EUPU</name>
<sequence>MIVTMMISFILCGMLLLIYFFVTSFPSKSKHTMSAFECGFEPLTKMRRPFSIRYFILLILFLVFDVEVVLFLPCVKIMIIGGHMNCLINMYFFLVILIIGLLYEWRNNMLDWVN</sequence>
<dbReference type="PANTHER" id="PTHR11058:SF9">
    <property type="entry name" value="NADH-UBIQUINONE OXIDOREDUCTASE CHAIN 3"/>
    <property type="match status" value="1"/>
</dbReference>
<evidence type="ECO:0000256" key="6">
    <source>
        <dbReference type="ARBA" id="ARBA00022989"/>
    </source>
</evidence>
<evidence type="ECO:0000256" key="1">
    <source>
        <dbReference type="ARBA" id="ARBA00004370"/>
    </source>
</evidence>
<evidence type="ECO:0000256" key="3">
    <source>
        <dbReference type="ARBA" id="ARBA00021007"/>
    </source>
</evidence>
<feature type="transmembrane region" description="Helical" evidence="9">
    <location>
        <begin position="54"/>
        <end position="81"/>
    </location>
</feature>
<comment type="function">
    <text evidence="9">Core subunit of the mitochondrial membrane respiratory chain NADH dehydrogenase (Complex I) which catalyzes electron transfer from NADH through the respiratory chain, using ubiquinone as an electron acceptor. Essential for the catalytic activity of complex I.</text>
</comment>
<keyword evidence="4 9" id="KW-0813">Transport</keyword>
<dbReference type="Gene3D" id="1.20.58.1610">
    <property type="entry name" value="NADH:ubiquinone/plastoquinone oxidoreductase, chain 3"/>
    <property type="match status" value="1"/>
</dbReference>
<keyword evidence="9" id="KW-0830">Ubiquinone</keyword>
<dbReference type="AlphaFoldDB" id="A0A4D6SXB5"/>
<gene>
    <name evidence="10" type="primary">ND3</name>
</gene>
<proteinExistence type="inferred from homology"/>
<dbReference type="PANTHER" id="PTHR11058">
    <property type="entry name" value="NADH-UBIQUINONE OXIDOREDUCTASE CHAIN 3"/>
    <property type="match status" value="1"/>
</dbReference>
<keyword evidence="7 9" id="KW-0472">Membrane</keyword>
<keyword evidence="5 9" id="KW-0812">Transmembrane</keyword>
<evidence type="ECO:0000256" key="9">
    <source>
        <dbReference type="RuleBase" id="RU003640"/>
    </source>
</evidence>
<evidence type="ECO:0000256" key="2">
    <source>
        <dbReference type="ARBA" id="ARBA00008472"/>
    </source>
</evidence>
<dbReference type="GO" id="GO:0030964">
    <property type="term" value="C:NADH dehydrogenase complex"/>
    <property type="evidence" value="ECO:0007669"/>
    <property type="project" value="TreeGrafter"/>
</dbReference>
<feature type="transmembrane region" description="Helical" evidence="9">
    <location>
        <begin position="6"/>
        <end position="25"/>
    </location>
</feature>
<dbReference type="InterPro" id="IPR038430">
    <property type="entry name" value="NDAH_ubi_oxred_su3_sf"/>
</dbReference>
<keyword evidence="9" id="KW-0520">NAD</keyword>
<reference evidence="10" key="1">
    <citation type="submission" date="2018-05" db="EMBL/GenBank/DDBJ databases">
        <title>The complete mitochondrial genome of Camaenella platyodom (Pfeiffer, 1846).</title>
        <authorList>
            <person name="Wang p."/>
            <person name="Zhou w."/>
            <person name="Yang s."/>
        </authorList>
    </citation>
    <scope>NUCLEOTIDE SEQUENCE</scope>
</reference>
<geneLocation type="mitochondrion" evidence="10"/>
<evidence type="ECO:0000256" key="8">
    <source>
        <dbReference type="ARBA" id="ARBA00049551"/>
    </source>
</evidence>
<evidence type="ECO:0000256" key="7">
    <source>
        <dbReference type="ARBA" id="ARBA00023136"/>
    </source>
</evidence>
<comment type="catalytic activity">
    <reaction evidence="8 9">
        <text>a ubiquinone + NADH + 5 H(+)(in) = a ubiquinol + NAD(+) + 4 H(+)(out)</text>
        <dbReference type="Rhea" id="RHEA:29091"/>
        <dbReference type="Rhea" id="RHEA-COMP:9565"/>
        <dbReference type="Rhea" id="RHEA-COMP:9566"/>
        <dbReference type="ChEBI" id="CHEBI:15378"/>
        <dbReference type="ChEBI" id="CHEBI:16389"/>
        <dbReference type="ChEBI" id="CHEBI:17976"/>
        <dbReference type="ChEBI" id="CHEBI:57540"/>
        <dbReference type="ChEBI" id="CHEBI:57945"/>
        <dbReference type="EC" id="7.1.1.2"/>
    </reaction>
</comment>
<comment type="similarity">
    <text evidence="2 9">Belongs to the complex I subunit 3 family.</text>
</comment>
<dbReference type="InterPro" id="IPR000440">
    <property type="entry name" value="NADH_UbQ/plastoQ_OxRdtase_su3"/>
</dbReference>
<feature type="transmembrane region" description="Helical" evidence="9">
    <location>
        <begin position="87"/>
        <end position="105"/>
    </location>
</feature>
<keyword evidence="9 10" id="KW-0496">Mitochondrion</keyword>